<evidence type="ECO:0000313" key="3">
    <source>
        <dbReference type="EMBL" id="KHS46748.1"/>
    </source>
</evidence>
<accession>A0A0B8ZUD1</accession>
<organism evidence="3 4">
    <name type="scientific">Novosphingobium subterraneum</name>
    <dbReference type="NCBI Taxonomy" id="48936"/>
    <lineage>
        <taxon>Bacteria</taxon>
        <taxon>Pseudomonadati</taxon>
        <taxon>Pseudomonadota</taxon>
        <taxon>Alphaproteobacteria</taxon>
        <taxon>Sphingomonadales</taxon>
        <taxon>Sphingomonadaceae</taxon>
        <taxon>Novosphingobium</taxon>
    </lineage>
</organism>
<dbReference type="PANTHER" id="PTHR30388:SF4">
    <property type="entry name" value="MOLYBDENUM COFACTOR INSERTION CHAPERONE PAOD"/>
    <property type="match status" value="1"/>
</dbReference>
<dbReference type="EMBL" id="JRVC01000008">
    <property type="protein sequence ID" value="KHS46748.1"/>
    <property type="molecule type" value="Genomic_DNA"/>
</dbReference>
<evidence type="ECO:0000313" key="4">
    <source>
        <dbReference type="Proteomes" id="UP000031338"/>
    </source>
</evidence>
<dbReference type="AlphaFoldDB" id="A0A0B8ZUD1"/>
<sequence length="324" mass="34651">MVATTPLDILRFLSARADEGVETVLVTLVAVIGGSSRGIGTQMAVAADGRRVGSFSGGCIEDAVAAEALETLADGWGHVVRYGIGSPYIDIRLPCGGGIDLLFTPRPDTASIRKALDLLGERQPAALRLECDRVTVVADAQEAPWNGECLTHCYQPALRIHALGQGEDLTAFARLAKAFGAQVHALSPDVGTCMDLAALEIAATRIQVRSTLPLTASDHWSAIVFLFHGRDWEEHLLPQALALPAFYHGAIGSRRTHRARLDALQASGVPLEQIARLRGHIGLIPSTRDPATLAVSLLAELVAEYNTLAHWTYWTGESLADAEQ</sequence>
<dbReference type="STRING" id="48936.NJ75_01984"/>
<comment type="caution">
    <text evidence="3">The sequence shown here is derived from an EMBL/GenBank/DDBJ whole genome shotgun (WGS) entry which is preliminary data.</text>
</comment>
<keyword evidence="4" id="KW-1185">Reference proteome</keyword>
<feature type="domain" description="XdhC- CoxI" evidence="1">
    <location>
        <begin position="18"/>
        <end position="83"/>
    </location>
</feature>
<name>A0A0B8ZUD1_9SPHN</name>
<evidence type="ECO:0000259" key="1">
    <source>
        <dbReference type="Pfam" id="PF02625"/>
    </source>
</evidence>
<dbReference type="InterPro" id="IPR052698">
    <property type="entry name" value="MoCofactor_Util/Proc"/>
</dbReference>
<dbReference type="Gene3D" id="3.40.50.720">
    <property type="entry name" value="NAD(P)-binding Rossmann-like Domain"/>
    <property type="match status" value="1"/>
</dbReference>
<dbReference type="Pfam" id="PF13478">
    <property type="entry name" value="XdhC_C"/>
    <property type="match status" value="1"/>
</dbReference>
<dbReference type="Pfam" id="PF02625">
    <property type="entry name" value="XdhC_CoxI"/>
    <property type="match status" value="1"/>
</dbReference>
<dbReference type="Proteomes" id="UP000031338">
    <property type="component" value="Unassembled WGS sequence"/>
</dbReference>
<evidence type="ECO:0000259" key="2">
    <source>
        <dbReference type="Pfam" id="PF13478"/>
    </source>
</evidence>
<gene>
    <name evidence="3" type="primary">xdhC</name>
    <name evidence="3" type="ORF">NJ75_01984</name>
</gene>
<dbReference type="PATRIC" id="fig|48936.3.peg.1992"/>
<feature type="domain" description="XdhC Rossmann" evidence="2">
    <location>
        <begin position="163"/>
        <end position="301"/>
    </location>
</feature>
<dbReference type="InterPro" id="IPR003777">
    <property type="entry name" value="XdhC_CoxI"/>
</dbReference>
<dbReference type="PANTHER" id="PTHR30388">
    <property type="entry name" value="ALDEHYDE OXIDOREDUCTASE MOLYBDENUM COFACTOR ASSEMBLY PROTEIN"/>
    <property type="match status" value="1"/>
</dbReference>
<dbReference type="InterPro" id="IPR027051">
    <property type="entry name" value="XdhC_Rossmann_dom"/>
</dbReference>
<reference evidence="3 4" key="1">
    <citation type="submission" date="2014-10" db="EMBL/GenBank/DDBJ databases">
        <title>Draft genome sequence of Novosphingobium subterraneum DSM 12447.</title>
        <authorList>
            <person name="Gan H.M."/>
            <person name="Gan H.Y."/>
            <person name="Savka M.A."/>
        </authorList>
    </citation>
    <scope>NUCLEOTIDE SEQUENCE [LARGE SCALE GENOMIC DNA]</scope>
    <source>
        <strain evidence="3 4">DSM 12447</strain>
    </source>
</reference>
<protein>
    <submittedName>
        <fullName evidence="3">Xanthine dehydrogenase accessory factor</fullName>
    </submittedName>
</protein>
<proteinExistence type="predicted"/>